<dbReference type="PANTHER" id="PTHR30008">
    <property type="entry name" value="EXODEOXYRIBONUCLEASE 7 LARGE SUBUNIT"/>
    <property type="match status" value="1"/>
</dbReference>
<dbReference type="InterPro" id="IPR003753">
    <property type="entry name" value="Exonuc_VII_L"/>
</dbReference>
<dbReference type="CDD" id="cd04489">
    <property type="entry name" value="ExoVII_LU_OBF"/>
    <property type="match status" value="1"/>
</dbReference>
<organism evidence="9 10">
    <name type="scientific">Jatrophihabitans lederbergiae</name>
    <dbReference type="NCBI Taxonomy" id="3075547"/>
    <lineage>
        <taxon>Bacteria</taxon>
        <taxon>Bacillati</taxon>
        <taxon>Actinomycetota</taxon>
        <taxon>Actinomycetes</taxon>
        <taxon>Jatrophihabitantales</taxon>
        <taxon>Jatrophihabitantaceae</taxon>
        <taxon>Jatrophihabitans</taxon>
    </lineage>
</organism>
<dbReference type="NCBIfam" id="TIGR00237">
    <property type="entry name" value="xseA"/>
    <property type="match status" value="1"/>
</dbReference>
<proteinExistence type="inferred from homology"/>
<evidence type="ECO:0000259" key="8">
    <source>
        <dbReference type="Pfam" id="PF13742"/>
    </source>
</evidence>
<dbReference type="Proteomes" id="UP001183176">
    <property type="component" value="Unassembled WGS sequence"/>
</dbReference>
<comment type="caution">
    <text evidence="9">The sequence shown here is derived from an EMBL/GenBank/DDBJ whole genome shotgun (WGS) entry which is preliminary data.</text>
</comment>
<feature type="domain" description="Exonuclease VII large subunit C-terminal" evidence="7">
    <location>
        <begin position="127"/>
        <end position="345"/>
    </location>
</feature>
<evidence type="ECO:0000313" key="9">
    <source>
        <dbReference type="EMBL" id="MDT0261826.1"/>
    </source>
</evidence>
<dbReference type="EMBL" id="JAVREH010000010">
    <property type="protein sequence ID" value="MDT0261826.1"/>
    <property type="molecule type" value="Genomic_DNA"/>
</dbReference>
<evidence type="ECO:0000259" key="7">
    <source>
        <dbReference type="Pfam" id="PF02601"/>
    </source>
</evidence>
<evidence type="ECO:0000313" key="10">
    <source>
        <dbReference type="Proteomes" id="UP001183176"/>
    </source>
</evidence>
<comment type="subunit">
    <text evidence="5">Heterooligomer composed of large and small subunits.</text>
</comment>
<keyword evidence="2 5" id="KW-0540">Nuclease</keyword>
<feature type="domain" description="OB-fold nucleic acid binding" evidence="8">
    <location>
        <begin position="19"/>
        <end position="104"/>
    </location>
</feature>
<protein>
    <recommendedName>
        <fullName evidence="5">Exodeoxyribonuclease 7 large subunit</fullName>
        <ecNumber evidence="5">3.1.11.6</ecNumber>
    </recommendedName>
    <alternativeName>
        <fullName evidence="5">Exodeoxyribonuclease VII large subunit</fullName>
        <shortName evidence="5">Exonuclease VII large subunit</shortName>
    </alternativeName>
</protein>
<evidence type="ECO:0000256" key="3">
    <source>
        <dbReference type="ARBA" id="ARBA00022801"/>
    </source>
</evidence>
<keyword evidence="3 5" id="KW-0378">Hydrolase</keyword>
<dbReference type="RefSeq" id="WP_311422980.1">
    <property type="nucleotide sequence ID" value="NZ_JAVREH010000010.1"/>
</dbReference>
<dbReference type="Pfam" id="PF02601">
    <property type="entry name" value="Exonuc_VII_L"/>
    <property type="match status" value="1"/>
</dbReference>
<accession>A0ABU2JA06</accession>
<reference evidence="10" key="1">
    <citation type="submission" date="2023-07" db="EMBL/GenBank/DDBJ databases">
        <title>30 novel species of actinomycetes from the DSMZ collection.</title>
        <authorList>
            <person name="Nouioui I."/>
        </authorList>
    </citation>
    <scope>NUCLEOTIDE SEQUENCE [LARGE SCALE GENOMIC DNA]</scope>
    <source>
        <strain evidence="10">DSM 44399</strain>
    </source>
</reference>
<evidence type="ECO:0000256" key="5">
    <source>
        <dbReference type="HAMAP-Rule" id="MF_00378"/>
    </source>
</evidence>
<gene>
    <name evidence="5 9" type="primary">xseA</name>
    <name evidence="9" type="ORF">RM423_10500</name>
</gene>
<comment type="similarity">
    <text evidence="5 6">Belongs to the XseA family.</text>
</comment>
<comment type="subcellular location">
    <subcellularLocation>
        <location evidence="5 6">Cytoplasm</location>
    </subcellularLocation>
</comment>
<keyword evidence="4 5" id="KW-0269">Exonuclease</keyword>
<evidence type="ECO:0000256" key="1">
    <source>
        <dbReference type="ARBA" id="ARBA00022490"/>
    </source>
</evidence>
<dbReference type="PANTHER" id="PTHR30008:SF0">
    <property type="entry name" value="EXODEOXYRIBONUCLEASE 7 LARGE SUBUNIT"/>
    <property type="match status" value="1"/>
</dbReference>
<keyword evidence="1 5" id="KW-0963">Cytoplasm</keyword>
<dbReference type="InterPro" id="IPR025824">
    <property type="entry name" value="OB-fold_nuc-bd_dom"/>
</dbReference>
<evidence type="ECO:0000256" key="2">
    <source>
        <dbReference type="ARBA" id="ARBA00022722"/>
    </source>
</evidence>
<dbReference type="HAMAP" id="MF_00378">
    <property type="entry name" value="Exonuc_7_L"/>
    <property type="match status" value="1"/>
</dbReference>
<evidence type="ECO:0000256" key="4">
    <source>
        <dbReference type="ARBA" id="ARBA00022839"/>
    </source>
</evidence>
<name>A0ABU2JA06_9ACTN</name>
<comment type="function">
    <text evidence="5">Bidirectionally degrades single-stranded DNA into large acid-insoluble oligonucleotides, which are then degraded further into small acid-soluble oligonucleotides.</text>
</comment>
<keyword evidence="10" id="KW-1185">Reference proteome</keyword>
<dbReference type="InterPro" id="IPR020579">
    <property type="entry name" value="Exonuc_VII_lsu_C"/>
</dbReference>
<dbReference type="EC" id="3.1.11.6" evidence="5"/>
<sequence>MSRLDSSPENPLPLRRISQALAEWIGRLGEVWVEGQVAQFVQRPGVPTCFLTLRDTDANLSIQVTCHRSVLQEPLAEGARVVLRARPDFYAERGTLSLRATEIRQVGLGEMLARIERLKKVLAAEGLFAAHRKLRLPFLPHTIGLITGRASAAERDVVENTRRRLPGAIFAIENTATQGNAAVSEMVAALHRLDAHPDVDLIVIARGGGSVEDLLPFSNEALLRAVSSLRTPVVSAIGHETDQPLLDLVADLAVSTPTDAAKRIVPDLQAELAHVAEFRTRLRASVHRRLDTEEQLIAGLPERLRQGVSRLISAGEDECERSVTRMRSRLANMLQLAEADNAQLLARVVSLSPQAVLNRGYAVLWNTDGALVRAASDVSADELLQVRVAQGEFGVTVAAYPVPTDSRL</sequence>
<dbReference type="GO" id="GO:0008855">
    <property type="term" value="F:exodeoxyribonuclease VII activity"/>
    <property type="evidence" value="ECO:0007669"/>
    <property type="project" value="UniProtKB-EC"/>
</dbReference>
<comment type="catalytic activity">
    <reaction evidence="5 6">
        <text>Exonucleolytic cleavage in either 5'- to 3'- or 3'- to 5'-direction to yield nucleoside 5'-phosphates.</text>
        <dbReference type="EC" id="3.1.11.6"/>
    </reaction>
</comment>
<evidence type="ECO:0000256" key="6">
    <source>
        <dbReference type="RuleBase" id="RU004355"/>
    </source>
</evidence>
<dbReference type="Pfam" id="PF13742">
    <property type="entry name" value="tRNA_anti_2"/>
    <property type="match status" value="1"/>
</dbReference>